<reference evidence="2 3" key="1">
    <citation type="submission" date="2017-04" db="EMBL/GenBank/DDBJ databases">
        <authorList>
            <person name="Afonso C.L."/>
            <person name="Miller P.J."/>
            <person name="Scott M.A."/>
            <person name="Spackman E."/>
            <person name="Goraichik I."/>
            <person name="Dimitrov K.M."/>
            <person name="Suarez D.L."/>
            <person name="Swayne D.E."/>
        </authorList>
    </citation>
    <scope>NUCLEOTIDE SEQUENCE [LARGE SCALE GENOMIC DNA]</scope>
    <source>
        <strain evidence="2 3">DSM 11622</strain>
    </source>
</reference>
<sequence>MKNVLLGLILLLIASTTNYGQLVRVRPGLKVGGNLSSGVGKDMVDSKFRVGYHGGATLNMSVGERFSLQSEGLYTIKGDKSLAYGPSILSELRYLDGLVLLRYTTTDIFFEAGPQMGRLLSVKSNLETVEALSVEKGPFRQIEYGYAFGFGYQDPGGLSAGWRYLGGLSNIFKAVQFSEDETQQLQARNGALQFYVAYRLFNRNK</sequence>
<dbReference type="STRING" id="645990.SAMN00120144_1514"/>
<accession>A0A1W1V1T2</accession>
<evidence type="ECO:0000259" key="1">
    <source>
        <dbReference type="Pfam" id="PF13568"/>
    </source>
</evidence>
<organism evidence="2 3">
    <name type="scientific">Hymenobacter roseosalivarius DSM 11622</name>
    <dbReference type="NCBI Taxonomy" id="645990"/>
    <lineage>
        <taxon>Bacteria</taxon>
        <taxon>Pseudomonadati</taxon>
        <taxon>Bacteroidota</taxon>
        <taxon>Cytophagia</taxon>
        <taxon>Cytophagales</taxon>
        <taxon>Hymenobacteraceae</taxon>
        <taxon>Hymenobacter</taxon>
    </lineage>
</organism>
<dbReference type="InterPro" id="IPR025665">
    <property type="entry name" value="Beta-barrel_OMP_2"/>
</dbReference>
<proteinExistence type="predicted"/>
<dbReference type="OrthoDB" id="838174at2"/>
<gene>
    <name evidence="2" type="ORF">SAMN00120144_1514</name>
</gene>
<name>A0A1W1V1T2_9BACT</name>
<dbReference type="Proteomes" id="UP000192266">
    <property type="component" value="Unassembled WGS sequence"/>
</dbReference>
<evidence type="ECO:0000313" key="3">
    <source>
        <dbReference type="Proteomes" id="UP000192266"/>
    </source>
</evidence>
<dbReference type="Pfam" id="PF13568">
    <property type="entry name" value="OMP_b-brl_2"/>
    <property type="match status" value="1"/>
</dbReference>
<protein>
    <recommendedName>
        <fullName evidence="1">Outer membrane protein beta-barrel domain-containing protein</fullName>
    </recommendedName>
</protein>
<dbReference type="EMBL" id="FWWW01000047">
    <property type="protein sequence ID" value="SMB87246.1"/>
    <property type="molecule type" value="Genomic_DNA"/>
</dbReference>
<feature type="domain" description="Outer membrane protein beta-barrel" evidence="1">
    <location>
        <begin position="28"/>
        <end position="172"/>
    </location>
</feature>
<keyword evidence="3" id="KW-1185">Reference proteome</keyword>
<dbReference type="RefSeq" id="WP_159451941.1">
    <property type="nucleotide sequence ID" value="NZ_FWWW01000047.1"/>
</dbReference>
<dbReference type="AlphaFoldDB" id="A0A1W1V1T2"/>
<evidence type="ECO:0000313" key="2">
    <source>
        <dbReference type="EMBL" id="SMB87246.1"/>
    </source>
</evidence>